<evidence type="ECO:0000313" key="1">
    <source>
        <dbReference type="EMBL" id="KAF0983668.1"/>
    </source>
</evidence>
<organism evidence="1 2">
    <name type="scientific">Naegleria fowleri</name>
    <name type="common">Brain eating amoeba</name>
    <dbReference type="NCBI Taxonomy" id="5763"/>
    <lineage>
        <taxon>Eukaryota</taxon>
        <taxon>Discoba</taxon>
        <taxon>Heterolobosea</taxon>
        <taxon>Tetramitia</taxon>
        <taxon>Eutetramitia</taxon>
        <taxon>Vahlkampfiidae</taxon>
        <taxon>Naegleria</taxon>
    </lineage>
</organism>
<dbReference type="EMBL" id="VFQX01000004">
    <property type="protein sequence ID" value="KAF0983668.1"/>
    <property type="molecule type" value="Genomic_DNA"/>
</dbReference>
<comment type="caution">
    <text evidence="1">The sequence shown here is derived from an EMBL/GenBank/DDBJ whole genome shotgun (WGS) entry which is preliminary data.</text>
</comment>
<dbReference type="AlphaFoldDB" id="A0A6A5CDV1"/>
<dbReference type="Proteomes" id="UP000444721">
    <property type="component" value="Unassembled WGS sequence"/>
</dbReference>
<reference evidence="1 2" key="1">
    <citation type="journal article" date="2019" name="Sci. Rep.">
        <title>Nanopore sequencing improves the draft genome of the human pathogenic amoeba Naegleria fowleri.</title>
        <authorList>
            <person name="Liechti N."/>
            <person name="Schurch N."/>
            <person name="Bruggmann R."/>
            <person name="Wittwer M."/>
        </authorList>
    </citation>
    <scope>NUCLEOTIDE SEQUENCE [LARGE SCALE GENOMIC DNA]</scope>
    <source>
        <strain evidence="1 2">ATCC 30894</strain>
    </source>
</reference>
<dbReference type="OrthoDB" id="10409830at2759"/>
<name>A0A6A5CDV1_NAEFO</name>
<protein>
    <submittedName>
        <fullName evidence="1">Uncharacterized protein</fullName>
    </submittedName>
</protein>
<dbReference type="VEuPathDB" id="AmoebaDB:FDP41_007583"/>
<keyword evidence="2" id="KW-1185">Reference proteome</keyword>
<evidence type="ECO:0000313" key="2">
    <source>
        <dbReference type="Proteomes" id="UP000444721"/>
    </source>
</evidence>
<accession>A0A6A5CDV1</accession>
<dbReference type="RefSeq" id="XP_044568381.1">
    <property type="nucleotide sequence ID" value="XM_044711343.1"/>
</dbReference>
<dbReference type="VEuPathDB" id="AmoebaDB:NfTy_007420"/>
<proteinExistence type="predicted"/>
<dbReference type="VEuPathDB" id="AmoebaDB:NF0015480"/>
<dbReference type="GeneID" id="68114801"/>
<gene>
    <name evidence="1" type="ORF">FDP41_007583</name>
</gene>
<sequence length="321" mass="38227">MKRKFLKQLLQEQIFENLIARNMIVIPKHAKTNNNRTGEATVFRKLYGDEIFNNVNSMNVILEEYYLDYFMMPSTFYDECYNIGFCFNVEDDHLKIQNPYYWKYIHRGINSIRKIADNVSCHYHQEEEMKLLQDLFGCSNLKTLQNVGNKLFQILFENSQHVSKDLRLRERNYKDIPVSLKFELIVQEANYQIIKCFTPDGKRLFWNTRDVTTIYQYLIHNDQTEKEEKTAREMHTESRYSPLLFQILRLLMSLFIMPYDHVGKPLIDGDDVETPNKDHSSHPSDMFILTILNPIELSNICKAFLTIHQLISTLLMQESHW</sequence>